<feature type="compositionally biased region" description="Basic and acidic residues" evidence="1">
    <location>
        <begin position="120"/>
        <end position="134"/>
    </location>
</feature>
<feature type="region of interest" description="Disordered" evidence="1">
    <location>
        <begin position="115"/>
        <end position="142"/>
    </location>
</feature>
<feature type="region of interest" description="Disordered" evidence="1">
    <location>
        <begin position="13"/>
        <end position="72"/>
    </location>
</feature>
<reference evidence="3" key="1">
    <citation type="submission" date="2022-05" db="EMBL/GenBank/DDBJ databases">
        <title>The Musa troglodytarum L. genome provides insights into the mechanism of non-climacteric behaviour and enrichment of carotenoids.</title>
        <authorList>
            <person name="Wang J."/>
        </authorList>
    </citation>
    <scope>NUCLEOTIDE SEQUENCE</scope>
    <source>
        <tissue evidence="3">Leaf</tissue>
    </source>
</reference>
<dbReference type="OrthoDB" id="1516808at2759"/>
<feature type="compositionally biased region" description="Pro residues" evidence="1">
    <location>
        <begin position="24"/>
        <end position="34"/>
    </location>
</feature>
<proteinExistence type="predicted"/>
<gene>
    <name evidence="3" type="ORF">MUK42_31376</name>
</gene>
<evidence type="ECO:0000256" key="1">
    <source>
        <dbReference type="SAM" id="MobiDB-lite"/>
    </source>
</evidence>
<feature type="region of interest" description="Disordered" evidence="1">
    <location>
        <begin position="348"/>
        <end position="367"/>
    </location>
</feature>
<feature type="compositionally biased region" description="Polar residues" evidence="1">
    <location>
        <begin position="462"/>
        <end position="471"/>
    </location>
</feature>
<organism evidence="3 4">
    <name type="scientific">Musa troglodytarum</name>
    <name type="common">fe'i banana</name>
    <dbReference type="NCBI Taxonomy" id="320322"/>
    <lineage>
        <taxon>Eukaryota</taxon>
        <taxon>Viridiplantae</taxon>
        <taxon>Streptophyta</taxon>
        <taxon>Embryophyta</taxon>
        <taxon>Tracheophyta</taxon>
        <taxon>Spermatophyta</taxon>
        <taxon>Magnoliopsida</taxon>
        <taxon>Liliopsida</taxon>
        <taxon>Zingiberales</taxon>
        <taxon>Musaceae</taxon>
        <taxon>Musa</taxon>
    </lineage>
</organism>
<dbReference type="EMBL" id="CP097506">
    <property type="protein sequence ID" value="URD97355.1"/>
    <property type="molecule type" value="Genomic_DNA"/>
</dbReference>
<accession>A0A9E7FKE0</accession>
<dbReference type="Pfam" id="PF24818">
    <property type="entry name" value="PH_TRF2_HOY1"/>
    <property type="match status" value="1"/>
</dbReference>
<dbReference type="InterPro" id="IPR057939">
    <property type="entry name" value="TRF2_HOY1_PH"/>
</dbReference>
<dbReference type="PANTHER" id="PTHR33494:SF1">
    <property type="entry name" value="C2H2-TYPE DOMAIN-CONTAINING PROTEIN-RELATED"/>
    <property type="match status" value="1"/>
</dbReference>
<feature type="domain" description="TRF2/HOY1 PH-like" evidence="2">
    <location>
        <begin position="149"/>
        <end position="266"/>
    </location>
</feature>
<protein>
    <recommendedName>
        <fullName evidence="2">TRF2/HOY1 PH-like domain-containing protein</fullName>
    </recommendedName>
</protein>
<evidence type="ECO:0000259" key="2">
    <source>
        <dbReference type="Pfam" id="PF24818"/>
    </source>
</evidence>
<name>A0A9E7FKE0_9LILI</name>
<dbReference type="PANTHER" id="PTHR33494">
    <property type="entry name" value="OS02G0793800 PROTEIN"/>
    <property type="match status" value="1"/>
</dbReference>
<evidence type="ECO:0000313" key="3">
    <source>
        <dbReference type="EMBL" id="URD97355.1"/>
    </source>
</evidence>
<dbReference type="AlphaFoldDB" id="A0A9E7FKE0"/>
<dbReference type="Proteomes" id="UP001055439">
    <property type="component" value="Chromosome 4"/>
</dbReference>
<sequence>MVHLASYGKLRSEAELPIKKTLPTPQPQPQPQPPSSKVKMEIEDQLEDQHGPLNKRPKVAGPHLQQWGTGKDMPLTEGVQYDLLDEPSPLGLRLRKSPSLVDLIQMRLSQANAAVTSHSMKNEGLGDDKKKETRSSSALATTERMKASNFPASILRIGNWEYVSRYEGDLVAKCYFAKRKLVWEILEGGLKSKIEIQWSDITALKANCPEDGAGTLDVALARQPLFFRETNPQPRKHTLWQGTSDFTDGQASIHRKHFLQCPQGLLSKHLEKLIQYDPRLHALSQEPDVLESPLFEPRCQPFDKLKDSYGSSIHEFQDSASACAGRSTSAKGGTSVDVSVVEIHPPSSVLEPPVSKGNGAVGTEETKNQSCWDHLTVPGLKPSMSISDFINQLGYCMSDEFASRNPESSGTVIRDEEMLELVESLFTDSQMPASDERSIMSKVNSFCCLLQDAGMVQSQQMNCGGTSTTDNGFHPEEESNKASGRRTAANISRRDSFGELLMHLPRIASLPQFLFDIAEDGEDFGSQK</sequence>
<feature type="region of interest" description="Disordered" evidence="1">
    <location>
        <begin position="462"/>
        <end position="489"/>
    </location>
</feature>
<feature type="compositionally biased region" description="Basic and acidic residues" evidence="1">
    <location>
        <begin position="38"/>
        <end position="50"/>
    </location>
</feature>
<keyword evidence="4" id="KW-1185">Reference proteome</keyword>
<evidence type="ECO:0000313" key="4">
    <source>
        <dbReference type="Proteomes" id="UP001055439"/>
    </source>
</evidence>